<accession>A0A2V4V769</accession>
<name>A0A2V4V769_PAEBA</name>
<evidence type="ECO:0000313" key="2">
    <source>
        <dbReference type="Proteomes" id="UP000247790"/>
    </source>
</evidence>
<comment type="caution">
    <text evidence="1">The sequence shown here is derived from an EMBL/GenBank/DDBJ whole genome shotgun (WGS) entry which is preliminary data.</text>
</comment>
<dbReference type="AlphaFoldDB" id="A0A2V4V769"/>
<dbReference type="Proteomes" id="UP000247790">
    <property type="component" value="Unassembled WGS sequence"/>
</dbReference>
<proteinExistence type="predicted"/>
<reference evidence="1 2" key="1">
    <citation type="submission" date="2018-06" db="EMBL/GenBank/DDBJ databases">
        <title>Genomic Encyclopedia of Type Strains, Phase III (KMG-III): the genomes of soil and plant-associated and newly described type strains.</title>
        <authorList>
            <person name="Whitman W."/>
        </authorList>
    </citation>
    <scope>NUCLEOTIDE SEQUENCE [LARGE SCALE GENOMIC DNA]</scope>
    <source>
        <strain evidence="1 2">CECT 7022</strain>
    </source>
</reference>
<organism evidence="1 2">
    <name type="scientific">Paenibacillus barcinonensis</name>
    <dbReference type="NCBI Taxonomy" id="198119"/>
    <lineage>
        <taxon>Bacteria</taxon>
        <taxon>Bacillati</taxon>
        <taxon>Bacillota</taxon>
        <taxon>Bacilli</taxon>
        <taxon>Bacillales</taxon>
        <taxon>Paenibacillaceae</taxon>
        <taxon>Paenibacillus</taxon>
    </lineage>
</organism>
<sequence>MIRRKRRVRNRKNSLRGYSIYRNRMRRLVRVEEPQDIWF</sequence>
<evidence type="ECO:0000313" key="1">
    <source>
        <dbReference type="EMBL" id="PYE48255.1"/>
    </source>
</evidence>
<dbReference type="EMBL" id="QJSW01000009">
    <property type="protein sequence ID" value="PYE48255.1"/>
    <property type="molecule type" value="Genomic_DNA"/>
</dbReference>
<gene>
    <name evidence="1" type="ORF">DFQ00_109109</name>
</gene>
<protein>
    <submittedName>
        <fullName evidence="1">Uncharacterized protein</fullName>
    </submittedName>
</protein>